<dbReference type="InterPro" id="IPR016163">
    <property type="entry name" value="Ald_DH_C"/>
</dbReference>
<dbReference type="PANTHER" id="PTHR43353">
    <property type="entry name" value="SUCCINATE-SEMIALDEHYDE DEHYDROGENASE, MITOCHONDRIAL"/>
    <property type="match status" value="1"/>
</dbReference>
<evidence type="ECO:0000259" key="3">
    <source>
        <dbReference type="Pfam" id="PF00171"/>
    </source>
</evidence>
<keyword evidence="5" id="KW-1185">Reference proteome</keyword>
<gene>
    <name evidence="4" type="ORF">MJG50_10600</name>
</gene>
<evidence type="ECO:0000256" key="1">
    <source>
        <dbReference type="ARBA" id="ARBA00009986"/>
    </source>
</evidence>
<dbReference type="InterPro" id="IPR050740">
    <property type="entry name" value="Aldehyde_DH_Superfamily"/>
</dbReference>
<dbReference type="Pfam" id="PF00171">
    <property type="entry name" value="Aldedh"/>
    <property type="match status" value="1"/>
</dbReference>
<dbReference type="EMBL" id="JAKTTI010000014">
    <property type="protein sequence ID" value="MCH1625778.1"/>
    <property type="molecule type" value="Genomic_DNA"/>
</dbReference>
<dbReference type="FunFam" id="3.40.605.10:FF:000005">
    <property type="entry name" value="Succinate-semialdehyde dehydrogenase I"/>
    <property type="match status" value="1"/>
</dbReference>
<dbReference type="InterPro" id="IPR015590">
    <property type="entry name" value="Aldehyde_DH_dom"/>
</dbReference>
<dbReference type="Gene3D" id="3.40.605.10">
    <property type="entry name" value="Aldehyde Dehydrogenase, Chain A, domain 1"/>
    <property type="match status" value="1"/>
</dbReference>
<dbReference type="PANTHER" id="PTHR43353:SF5">
    <property type="entry name" value="SUCCINATE-SEMIALDEHYDE DEHYDROGENASE, MITOCHONDRIAL"/>
    <property type="match status" value="1"/>
</dbReference>
<dbReference type="InterPro" id="IPR016162">
    <property type="entry name" value="Ald_DH_N"/>
</dbReference>
<evidence type="ECO:0000313" key="5">
    <source>
        <dbReference type="Proteomes" id="UP001431131"/>
    </source>
</evidence>
<evidence type="ECO:0000313" key="4">
    <source>
        <dbReference type="EMBL" id="MCH1625778.1"/>
    </source>
</evidence>
<proteinExistence type="inferred from homology"/>
<sequence length="474" mass="52089">MLYMNGEWRPSTSGKMLQVKNPATNELIQEVAYGGAEETREAIQAATDAFSSWKKRTGKERGKYLEKIAALLRERTNEIAIVMTSEMGKPLPEAIREIGIAIDYVDWYAEEAKRVYGDTLTPSHPDKHLMVLKEPVGVTAAITPWNFPIAMITRKLAPALAAGCTVILKPASATPITAIKVFECFHEAELPKGVANLIIGSASEIANEMTSNPEVKKITFTGSTEVGKKLIRDSAQTMKKVSMELGGHAPFIIFEDADLDKAVEGIMLTKFKNCGQTCISTNRIYVSEKVSEECGKRLAERVKNLKIGNGLEAGIDVGPMIDEKALEKVEEHVQDALELNGKLLCGGKRMTLPDLPGSFYEPTVIHGANENMKIITEETFGPVAPIIPFSTEEEVLTKVNHKQYGLASYLYTKDLSRAFRIMRELDYGIIGINDPTPIVAQAPFGGVKESGIGREGGKYGLEEYLEEKFVSIQI</sequence>
<dbReference type="Gene3D" id="3.40.309.10">
    <property type="entry name" value="Aldehyde Dehydrogenase, Chain A, domain 2"/>
    <property type="match status" value="1"/>
</dbReference>
<dbReference type="AlphaFoldDB" id="A0AAW5DZK7"/>
<dbReference type="FunFam" id="3.40.309.10:FF:000004">
    <property type="entry name" value="Succinate-semialdehyde dehydrogenase I"/>
    <property type="match status" value="1"/>
</dbReference>
<organism evidence="4 5">
    <name type="scientific">Fredinandcohnia quinoae</name>
    <dbReference type="NCBI Taxonomy" id="2918902"/>
    <lineage>
        <taxon>Bacteria</taxon>
        <taxon>Bacillati</taxon>
        <taxon>Bacillota</taxon>
        <taxon>Bacilli</taxon>
        <taxon>Bacillales</taxon>
        <taxon>Bacillaceae</taxon>
        <taxon>Fredinandcohnia</taxon>
    </lineage>
</organism>
<name>A0AAW5DZK7_9BACI</name>
<protein>
    <submittedName>
        <fullName evidence="4">NAD-dependent succinate-semialdehyde dehydrogenase</fullName>
    </submittedName>
</protein>
<comment type="caution">
    <text evidence="4">The sequence shown here is derived from an EMBL/GenBank/DDBJ whole genome shotgun (WGS) entry which is preliminary data.</text>
</comment>
<dbReference type="GO" id="GO:0009450">
    <property type="term" value="P:gamma-aminobutyric acid catabolic process"/>
    <property type="evidence" value="ECO:0007669"/>
    <property type="project" value="TreeGrafter"/>
</dbReference>
<dbReference type="FunFam" id="3.40.605.10:FF:000026">
    <property type="entry name" value="Aldehyde dehydrogenase, putative"/>
    <property type="match status" value="1"/>
</dbReference>
<dbReference type="RefSeq" id="WP_240255562.1">
    <property type="nucleotide sequence ID" value="NZ_JAKTTI010000014.1"/>
</dbReference>
<feature type="domain" description="Aldehyde dehydrogenase" evidence="3">
    <location>
        <begin position="8"/>
        <end position="470"/>
    </location>
</feature>
<accession>A0AAW5DZK7</accession>
<dbReference type="InterPro" id="IPR016161">
    <property type="entry name" value="Ald_DH/histidinol_DH"/>
</dbReference>
<evidence type="ECO:0000256" key="2">
    <source>
        <dbReference type="ARBA" id="ARBA00023002"/>
    </source>
</evidence>
<dbReference type="GO" id="GO:0004777">
    <property type="term" value="F:succinate-semialdehyde dehydrogenase (NAD+) activity"/>
    <property type="evidence" value="ECO:0007669"/>
    <property type="project" value="TreeGrafter"/>
</dbReference>
<reference evidence="4" key="1">
    <citation type="submission" date="2022-02" db="EMBL/GenBank/DDBJ databases">
        <title>Fredinandcohnia quinoae sp. nov. isolated from Chenopodium quinoa seeds.</title>
        <authorList>
            <person name="Saati-Santamaria Z."/>
            <person name="Flores-Felix J.D."/>
            <person name="Igual J.M."/>
            <person name="Velazquez E."/>
            <person name="Garcia-Fraile P."/>
            <person name="Martinez-Molina E."/>
        </authorList>
    </citation>
    <scope>NUCLEOTIDE SEQUENCE</scope>
    <source>
        <strain evidence="4">SECRCQ15</strain>
    </source>
</reference>
<dbReference type="Proteomes" id="UP001431131">
    <property type="component" value="Unassembled WGS sequence"/>
</dbReference>
<keyword evidence="2" id="KW-0560">Oxidoreductase</keyword>
<dbReference type="SUPFAM" id="SSF53720">
    <property type="entry name" value="ALDH-like"/>
    <property type="match status" value="1"/>
</dbReference>
<comment type="similarity">
    <text evidence="1">Belongs to the aldehyde dehydrogenase family.</text>
</comment>
<dbReference type="CDD" id="cd07103">
    <property type="entry name" value="ALDH_F5_SSADH_GabD"/>
    <property type="match status" value="1"/>
</dbReference>